<feature type="domain" description="BTB" evidence="6">
    <location>
        <begin position="32"/>
        <end position="98"/>
    </location>
</feature>
<dbReference type="InterPro" id="IPR000418">
    <property type="entry name" value="Ets_dom"/>
</dbReference>
<dbReference type="PROSITE" id="PS50061">
    <property type="entry name" value="ETS_DOMAIN_3"/>
    <property type="match status" value="1"/>
</dbReference>
<comment type="subcellular location">
    <subcellularLocation>
        <location evidence="3">Nucleus</location>
    </subcellularLocation>
</comment>
<keyword evidence="3" id="KW-0238">DNA-binding</keyword>
<feature type="compositionally biased region" description="Low complexity" evidence="4">
    <location>
        <begin position="360"/>
        <end position="399"/>
    </location>
</feature>
<dbReference type="EMBL" id="JARAKH010000036">
    <property type="protein sequence ID" value="KAK8383945.1"/>
    <property type="molecule type" value="Genomic_DNA"/>
</dbReference>
<dbReference type="SMART" id="SM00225">
    <property type="entry name" value="BTB"/>
    <property type="match status" value="1"/>
</dbReference>
<feature type="compositionally biased region" description="Polar residues" evidence="4">
    <location>
        <begin position="405"/>
        <end position="416"/>
    </location>
</feature>
<evidence type="ECO:0000313" key="7">
    <source>
        <dbReference type="EMBL" id="KAK8383945.1"/>
    </source>
</evidence>
<dbReference type="InterPro" id="IPR051095">
    <property type="entry name" value="Dros_DevTransReg"/>
</dbReference>
<keyword evidence="2 3" id="KW-0539">Nucleus</keyword>
<feature type="compositionally biased region" description="Basic and acidic residues" evidence="4">
    <location>
        <begin position="322"/>
        <end position="355"/>
    </location>
</feature>
<feature type="compositionally biased region" description="Acidic residues" evidence="4">
    <location>
        <begin position="262"/>
        <end position="276"/>
    </location>
</feature>
<dbReference type="GO" id="GO:0006357">
    <property type="term" value="P:regulation of transcription by RNA polymerase II"/>
    <property type="evidence" value="ECO:0007669"/>
    <property type="project" value="TreeGrafter"/>
</dbReference>
<feature type="compositionally biased region" description="Low complexity" evidence="4">
    <location>
        <begin position="613"/>
        <end position="624"/>
    </location>
</feature>
<keyword evidence="8" id="KW-1185">Reference proteome</keyword>
<comment type="similarity">
    <text evidence="1 3">Belongs to the ETS family.</text>
</comment>
<evidence type="ECO:0000256" key="2">
    <source>
        <dbReference type="ARBA" id="ARBA00023242"/>
    </source>
</evidence>
<evidence type="ECO:0000256" key="4">
    <source>
        <dbReference type="SAM" id="MobiDB-lite"/>
    </source>
</evidence>
<feature type="compositionally biased region" description="Basic residues" evidence="4">
    <location>
        <begin position="505"/>
        <end position="527"/>
    </location>
</feature>
<evidence type="ECO:0000256" key="3">
    <source>
        <dbReference type="RuleBase" id="RU004019"/>
    </source>
</evidence>
<feature type="region of interest" description="Disordered" evidence="4">
    <location>
        <begin position="571"/>
        <end position="590"/>
    </location>
</feature>
<dbReference type="GO" id="GO:0003700">
    <property type="term" value="F:DNA-binding transcription factor activity"/>
    <property type="evidence" value="ECO:0007669"/>
    <property type="project" value="InterPro"/>
</dbReference>
<dbReference type="PANTHER" id="PTHR23110:SF98">
    <property type="entry name" value="PRE-LOLA-G, ISOFORM C-RELATED"/>
    <property type="match status" value="1"/>
</dbReference>
<name>A0AAW0T8M9_SCYPA</name>
<dbReference type="SUPFAM" id="SSF46785">
    <property type="entry name" value="Winged helix' DNA-binding domain"/>
    <property type="match status" value="1"/>
</dbReference>
<feature type="compositionally biased region" description="Low complexity" evidence="4">
    <location>
        <begin position="537"/>
        <end position="558"/>
    </location>
</feature>
<feature type="compositionally biased region" description="Polar residues" evidence="4">
    <location>
        <begin position="157"/>
        <end position="170"/>
    </location>
</feature>
<proteinExistence type="inferred from homology"/>
<evidence type="ECO:0000313" key="8">
    <source>
        <dbReference type="Proteomes" id="UP001487740"/>
    </source>
</evidence>
<feature type="compositionally biased region" description="Basic and acidic residues" evidence="4">
    <location>
        <begin position="277"/>
        <end position="309"/>
    </location>
</feature>
<feature type="region of interest" description="Disordered" evidence="4">
    <location>
        <begin position="139"/>
        <end position="430"/>
    </location>
</feature>
<dbReference type="PANTHER" id="PTHR23110">
    <property type="entry name" value="BTB DOMAIN TRANSCRIPTION FACTOR"/>
    <property type="match status" value="1"/>
</dbReference>
<feature type="compositionally biased region" description="Basic residues" evidence="4">
    <location>
        <begin position="142"/>
        <end position="153"/>
    </location>
</feature>
<comment type="caution">
    <text evidence="7">The sequence shown here is derived from an EMBL/GenBank/DDBJ whole genome shotgun (WGS) entry which is preliminary data.</text>
</comment>
<dbReference type="Pfam" id="PF00651">
    <property type="entry name" value="BTB"/>
    <property type="match status" value="1"/>
</dbReference>
<dbReference type="InterPro" id="IPR036390">
    <property type="entry name" value="WH_DNA-bd_sf"/>
</dbReference>
<dbReference type="InterPro" id="IPR000210">
    <property type="entry name" value="BTB/POZ_dom"/>
</dbReference>
<dbReference type="PROSITE" id="PS50097">
    <property type="entry name" value="BTB"/>
    <property type="match status" value="1"/>
</dbReference>
<dbReference type="SUPFAM" id="SSF54695">
    <property type="entry name" value="POZ domain"/>
    <property type="match status" value="1"/>
</dbReference>
<reference evidence="7 8" key="1">
    <citation type="submission" date="2023-03" db="EMBL/GenBank/DDBJ databases">
        <title>High-quality genome of Scylla paramamosain provides insights in environmental adaptation.</title>
        <authorList>
            <person name="Zhang L."/>
        </authorList>
    </citation>
    <scope>NUCLEOTIDE SEQUENCE [LARGE SCALE GENOMIC DNA]</scope>
    <source>
        <strain evidence="7">LZ_2023a</strain>
        <tissue evidence="7">Muscle</tissue>
    </source>
</reference>
<feature type="region of interest" description="Disordered" evidence="4">
    <location>
        <begin position="505"/>
        <end position="560"/>
    </location>
</feature>
<dbReference type="PRINTS" id="PR00454">
    <property type="entry name" value="ETSDOMAIN"/>
</dbReference>
<dbReference type="InterPro" id="IPR036388">
    <property type="entry name" value="WH-like_DNA-bd_sf"/>
</dbReference>
<gene>
    <name evidence="7" type="ORF">O3P69_016004</name>
</gene>
<dbReference type="Gene3D" id="3.30.710.10">
    <property type="entry name" value="Potassium Channel Kv1.1, Chain A"/>
    <property type="match status" value="1"/>
</dbReference>
<feature type="region of interest" description="Disordered" evidence="4">
    <location>
        <begin position="611"/>
        <end position="648"/>
    </location>
</feature>
<dbReference type="Proteomes" id="UP001487740">
    <property type="component" value="Unassembled WGS sequence"/>
</dbReference>
<dbReference type="AlphaFoldDB" id="A0AAW0T8M9"/>
<evidence type="ECO:0000259" key="6">
    <source>
        <dbReference type="PROSITE" id="PS50097"/>
    </source>
</evidence>
<feature type="domain" description="ETS" evidence="5">
    <location>
        <begin position="660"/>
        <end position="745"/>
    </location>
</feature>
<evidence type="ECO:0000256" key="1">
    <source>
        <dbReference type="ARBA" id="ARBA00005562"/>
    </source>
</evidence>
<dbReference type="Pfam" id="PF00178">
    <property type="entry name" value="Ets"/>
    <property type="match status" value="1"/>
</dbReference>
<dbReference type="Gene3D" id="1.10.10.10">
    <property type="entry name" value="Winged helix-like DNA-binding domain superfamily/Winged helix DNA-binding domain"/>
    <property type="match status" value="1"/>
</dbReference>
<organism evidence="7 8">
    <name type="scientific">Scylla paramamosain</name>
    <name type="common">Mud crab</name>
    <dbReference type="NCBI Taxonomy" id="85552"/>
    <lineage>
        <taxon>Eukaryota</taxon>
        <taxon>Metazoa</taxon>
        <taxon>Ecdysozoa</taxon>
        <taxon>Arthropoda</taxon>
        <taxon>Crustacea</taxon>
        <taxon>Multicrustacea</taxon>
        <taxon>Malacostraca</taxon>
        <taxon>Eumalacostraca</taxon>
        <taxon>Eucarida</taxon>
        <taxon>Decapoda</taxon>
        <taxon>Pleocyemata</taxon>
        <taxon>Brachyura</taxon>
        <taxon>Eubrachyura</taxon>
        <taxon>Portunoidea</taxon>
        <taxon>Portunidae</taxon>
        <taxon>Portuninae</taxon>
        <taxon>Scylla</taxon>
    </lineage>
</organism>
<feature type="compositionally biased region" description="Acidic residues" evidence="4">
    <location>
        <begin position="243"/>
        <end position="255"/>
    </location>
</feature>
<dbReference type="SMART" id="SM00413">
    <property type="entry name" value="ETS"/>
    <property type="match status" value="1"/>
</dbReference>
<accession>A0AAW0T8M9</accession>
<protein>
    <submittedName>
        <fullName evidence="7">Uncharacterized protein</fullName>
    </submittedName>
</protein>
<feature type="compositionally biased region" description="Basic and acidic residues" evidence="4">
    <location>
        <begin position="634"/>
        <end position="643"/>
    </location>
</feature>
<dbReference type="CDD" id="cd18315">
    <property type="entry name" value="BTB_POZ_BAB-like"/>
    <property type="match status" value="1"/>
</dbReference>
<dbReference type="GO" id="GO:0005634">
    <property type="term" value="C:nucleus"/>
    <property type="evidence" value="ECO:0007669"/>
    <property type="project" value="UniProtKB-SubCell"/>
</dbReference>
<evidence type="ECO:0000259" key="5">
    <source>
        <dbReference type="PROSITE" id="PS50061"/>
    </source>
</evidence>
<dbReference type="GO" id="GO:0043565">
    <property type="term" value="F:sequence-specific DNA binding"/>
    <property type="evidence" value="ECO:0007669"/>
    <property type="project" value="InterPro"/>
</dbReference>
<dbReference type="InterPro" id="IPR011333">
    <property type="entry name" value="SKP1/BTB/POZ_sf"/>
</dbReference>
<sequence length="776" mass="86904">MESEEHLNLRWNDHTLTFVHLLDHYRVQEQYCDARLACAGGGVYPVHKVVLSACSDFFASIFASDSCHNPVVVLQDVATEHLEALLTYVYRGEVLLARSDLPAFLKVAESLQVKGLAPPPLIPLPRDAWDSSVGVSDNGKHLSVHSHPPHHYKHLDSSQYPRSDAPSSSPVGCDGVWDGEGVRGSAAPLHTHHMARGSGKENGESVRPPRKRFSPHFGCTEQFGGTFRNLVASEEGDIKKEPQEEEEDENTDYLDTDSLTICEEEGEEAEMDDEVMKEEHDELTKERENEQRGGERVAEEAKHEGEQRTQQEVMEKEEEDDKEGRKDEGRHEDRREAEEKQQIEVKIMLDTRQHPEIMNVSSVTTTPSPSLSIHSPTPSNLSYSSLSPSPSLSTLSPTPAHHARSPTQPHSLSPTPAHTPHSPMPATPPSIASQLRQELLKPLHYRVSPSPHHPISHSVIASRDGEAGAGEVSEMPREPPPLVKISAVSPVSTHQSLLPYQYHHRPHHHHHHHHQHQHHHHHPHLHSRQSDGQEDNTPITPIPTATISSPPPFTTTTTNKTHHLLVTTQPTYRARLPPPPPSTAVPLSPYHSTPCQYKNLQVLDTDAPLNLSQDTQQGQNRTQQAHSTHRHRASHQERQREGDPFLGKILTNRKRRLRGPKSWEYLVRLLRDPSTNPSLIRWENEAKGVFRLVQPAAIAQRWGRRTGKHASECLTYENFARGLRYHYATGALEPVSERSFVYKFGPKAHLVLGDGDWRVLTGETTVTSAGAVATRT</sequence>